<dbReference type="PANTHER" id="PTHR42902:SF1">
    <property type="entry name" value="MALATE SYNTHASE 1-RELATED"/>
    <property type="match status" value="1"/>
</dbReference>
<dbReference type="InterPro" id="IPR048355">
    <property type="entry name" value="MS_C"/>
</dbReference>
<evidence type="ECO:0000256" key="8">
    <source>
        <dbReference type="RuleBase" id="RU000555"/>
    </source>
</evidence>
<dbReference type="GO" id="GO:0006097">
    <property type="term" value="P:glyoxylate cycle"/>
    <property type="evidence" value="ECO:0007669"/>
    <property type="project" value="UniProtKB-KW"/>
</dbReference>
<feature type="domain" description="Malate synthase N-terminal" evidence="10">
    <location>
        <begin position="7"/>
        <end position="68"/>
    </location>
</feature>
<keyword evidence="3 8" id="KW-0329">Glyoxylate bypass</keyword>
<feature type="active site" description="Proton donor" evidence="7">
    <location>
        <position position="444"/>
    </location>
</feature>
<comment type="caution">
    <text evidence="12">The sequence shown here is derived from an EMBL/GenBank/DDBJ whole genome shotgun (WGS) entry which is preliminary data.</text>
</comment>
<dbReference type="InterPro" id="IPR011076">
    <property type="entry name" value="Malate_synth_sf"/>
</dbReference>
<evidence type="ECO:0000256" key="7">
    <source>
        <dbReference type="PIRSR" id="PIRSR001363-1"/>
    </source>
</evidence>
<evidence type="ECO:0000256" key="5">
    <source>
        <dbReference type="ARBA" id="ARBA00022679"/>
    </source>
</evidence>
<evidence type="ECO:0000313" key="13">
    <source>
        <dbReference type="Proteomes" id="UP000648801"/>
    </source>
</evidence>
<keyword evidence="13" id="KW-1185">Reference proteome</keyword>
<dbReference type="NCBIfam" id="TIGR01344">
    <property type="entry name" value="malate_syn_A"/>
    <property type="match status" value="1"/>
</dbReference>
<evidence type="ECO:0000259" key="11">
    <source>
        <dbReference type="Pfam" id="PF20659"/>
    </source>
</evidence>
<dbReference type="GO" id="GO:0005737">
    <property type="term" value="C:cytoplasm"/>
    <property type="evidence" value="ECO:0007669"/>
    <property type="project" value="TreeGrafter"/>
</dbReference>
<feature type="domain" description="Malate synthase C-terminal" evidence="11">
    <location>
        <begin position="410"/>
        <end position="526"/>
    </location>
</feature>
<dbReference type="InterPro" id="IPR046363">
    <property type="entry name" value="MS_N_TIM-barrel_dom"/>
</dbReference>
<comment type="catalytic activity">
    <reaction evidence="6 8">
        <text>glyoxylate + acetyl-CoA + H2O = (S)-malate + CoA + H(+)</text>
        <dbReference type="Rhea" id="RHEA:18181"/>
        <dbReference type="ChEBI" id="CHEBI:15377"/>
        <dbReference type="ChEBI" id="CHEBI:15378"/>
        <dbReference type="ChEBI" id="CHEBI:15589"/>
        <dbReference type="ChEBI" id="CHEBI:36655"/>
        <dbReference type="ChEBI" id="CHEBI:57287"/>
        <dbReference type="ChEBI" id="CHEBI:57288"/>
        <dbReference type="EC" id="2.3.3.9"/>
    </reaction>
</comment>
<accession>A0A916VYT0</accession>
<dbReference type="RefSeq" id="WP_188757464.1">
    <property type="nucleotide sequence ID" value="NZ_BMJB01000001.1"/>
</dbReference>
<dbReference type="InterPro" id="IPR001465">
    <property type="entry name" value="Malate_synthase_TIM"/>
</dbReference>
<dbReference type="PROSITE" id="PS00510">
    <property type="entry name" value="MALATE_SYNTHASE"/>
    <property type="match status" value="1"/>
</dbReference>
<dbReference type="CDD" id="cd00727">
    <property type="entry name" value="malate_synt_A"/>
    <property type="match status" value="1"/>
</dbReference>
<organism evidence="12 13">
    <name type="scientific">Edaphobacter acidisoli</name>
    <dbReference type="NCBI Taxonomy" id="2040573"/>
    <lineage>
        <taxon>Bacteria</taxon>
        <taxon>Pseudomonadati</taxon>
        <taxon>Acidobacteriota</taxon>
        <taxon>Terriglobia</taxon>
        <taxon>Terriglobales</taxon>
        <taxon>Acidobacteriaceae</taxon>
        <taxon>Edaphobacter</taxon>
    </lineage>
</organism>
<reference evidence="12" key="2">
    <citation type="submission" date="2020-09" db="EMBL/GenBank/DDBJ databases">
        <authorList>
            <person name="Sun Q."/>
            <person name="Zhou Y."/>
        </authorList>
    </citation>
    <scope>NUCLEOTIDE SEQUENCE</scope>
    <source>
        <strain evidence="12">CGMCC 1.15447</strain>
    </source>
</reference>
<evidence type="ECO:0000256" key="6">
    <source>
        <dbReference type="ARBA" id="ARBA00047918"/>
    </source>
</evidence>
<feature type="active site" description="Proton acceptor" evidence="7">
    <location>
        <position position="164"/>
    </location>
</feature>
<dbReference type="GO" id="GO:0006099">
    <property type="term" value="P:tricarboxylic acid cycle"/>
    <property type="evidence" value="ECO:0007669"/>
    <property type="project" value="UniProtKB-KW"/>
</dbReference>
<evidence type="ECO:0000256" key="3">
    <source>
        <dbReference type="ARBA" id="ARBA00022435"/>
    </source>
</evidence>
<evidence type="ECO:0000256" key="1">
    <source>
        <dbReference type="ARBA" id="ARBA00006394"/>
    </source>
</evidence>
<comment type="pathway">
    <text evidence="8">Carbohydrate metabolism; glyoxylate cycle; (S)-malate from isocitrate: step 2/2.</text>
</comment>
<dbReference type="InterPro" id="IPR048356">
    <property type="entry name" value="MS_N"/>
</dbReference>
<evidence type="ECO:0000313" key="12">
    <source>
        <dbReference type="EMBL" id="GGA53954.1"/>
    </source>
</evidence>
<dbReference type="Proteomes" id="UP000648801">
    <property type="component" value="Unassembled WGS sequence"/>
</dbReference>
<keyword evidence="4 8" id="KW-0816">Tricarboxylic acid cycle</keyword>
<dbReference type="GO" id="GO:0004474">
    <property type="term" value="F:malate synthase activity"/>
    <property type="evidence" value="ECO:0007669"/>
    <property type="project" value="UniProtKB-EC"/>
</dbReference>
<sequence>MAQLADGVEVHAPGIARSAEVLTPEAVAFVAGLQRAFNARRKELLAARVARQVRLDAGERPDFLPETKAIREGEWRVAPLPADLLDRRVEITGPVDRKMIINALNSGAKVYMADFEDSTTPTWENVIDGQANLRDAVRRTITFQDPSTGKQYALKENPAVLFVRARGWHLDERHVSVDGEPMSGSLFDFGLYLFHNAKELLARGSGPYFYLPKMESHLEARLWNDVFVRAESDLGLKPGTIKATVLIETILATFEMDEILWELREHSAGLNCGRWDYIFSFIKKFAGDKTMLLPDRAQITMTTHFMRSYSKLAIKTCHRRGVSAMGGMSAYIPIKSDPIANETALAQVRADKEREATDGHDGTWVAHPGLVPVALEVFDRVMSQPNQIDKQLTDFNVSAADLLKAPDGSITEAGLRQNVAVGLGYLEAWLRGIGCVPLFNLMEDAATAEISRAQLWQWVHHHAHLTDGRRITAELVESEIDREVALAEIRVDKDRFEAYKHAAFLMRELVKAPHFQDFLTLPAYARVLADGL</sequence>
<gene>
    <name evidence="12" type="ORF">GCM10011507_01420</name>
</gene>
<dbReference type="AlphaFoldDB" id="A0A916VYT0"/>
<dbReference type="SUPFAM" id="SSF51645">
    <property type="entry name" value="Malate synthase G"/>
    <property type="match status" value="1"/>
</dbReference>
<dbReference type="EMBL" id="BMJB01000001">
    <property type="protein sequence ID" value="GGA53954.1"/>
    <property type="molecule type" value="Genomic_DNA"/>
</dbReference>
<dbReference type="InterPro" id="IPR044856">
    <property type="entry name" value="Malate_synth_C_sf"/>
</dbReference>
<name>A0A916VYT0_9BACT</name>
<dbReference type="Pfam" id="PF20656">
    <property type="entry name" value="MS_N"/>
    <property type="match status" value="1"/>
</dbReference>
<evidence type="ECO:0000259" key="9">
    <source>
        <dbReference type="Pfam" id="PF01274"/>
    </source>
</evidence>
<dbReference type="FunFam" id="1.20.1220.12:FF:000001">
    <property type="entry name" value="Malate synthase"/>
    <property type="match status" value="1"/>
</dbReference>
<proteinExistence type="inferred from homology"/>
<protein>
    <recommendedName>
        <fullName evidence="2 8">Malate synthase</fullName>
        <ecNumber evidence="2 8">2.3.3.9</ecNumber>
    </recommendedName>
</protein>
<evidence type="ECO:0000256" key="4">
    <source>
        <dbReference type="ARBA" id="ARBA00022532"/>
    </source>
</evidence>
<dbReference type="Pfam" id="PF01274">
    <property type="entry name" value="MS_TIM-barrel"/>
    <property type="match status" value="1"/>
</dbReference>
<dbReference type="Gene3D" id="3.20.20.360">
    <property type="entry name" value="Malate synthase, domain 3"/>
    <property type="match status" value="1"/>
</dbReference>
<dbReference type="EC" id="2.3.3.9" evidence="2 8"/>
<dbReference type="InterPro" id="IPR019830">
    <property type="entry name" value="Malate_synthase_CS"/>
</dbReference>
<feature type="domain" description="Malate synthase TIM barrel" evidence="9">
    <location>
        <begin position="160"/>
        <end position="404"/>
    </location>
</feature>
<comment type="similarity">
    <text evidence="1 8">Belongs to the malate synthase family.</text>
</comment>
<dbReference type="FunFam" id="3.20.20.360:FF:000001">
    <property type="entry name" value="Malate synthase"/>
    <property type="match status" value="1"/>
</dbReference>
<reference evidence="12" key="1">
    <citation type="journal article" date="2014" name="Int. J. Syst. Evol. Microbiol.">
        <title>Complete genome sequence of Corynebacterium casei LMG S-19264T (=DSM 44701T), isolated from a smear-ripened cheese.</title>
        <authorList>
            <consortium name="US DOE Joint Genome Institute (JGI-PGF)"/>
            <person name="Walter F."/>
            <person name="Albersmeier A."/>
            <person name="Kalinowski J."/>
            <person name="Ruckert C."/>
        </authorList>
    </citation>
    <scope>NUCLEOTIDE SEQUENCE</scope>
    <source>
        <strain evidence="12">CGMCC 1.15447</strain>
    </source>
</reference>
<dbReference type="Gene3D" id="1.20.1220.12">
    <property type="entry name" value="Malate synthase, domain III"/>
    <property type="match status" value="1"/>
</dbReference>
<dbReference type="PIRSF" id="PIRSF001363">
    <property type="entry name" value="Malate_synth"/>
    <property type="match status" value="1"/>
</dbReference>
<dbReference type="PANTHER" id="PTHR42902">
    <property type="entry name" value="MALATE SYNTHASE"/>
    <property type="match status" value="1"/>
</dbReference>
<evidence type="ECO:0000259" key="10">
    <source>
        <dbReference type="Pfam" id="PF20656"/>
    </source>
</evidence>
<dbReference type="Pfam" id="PF20659">
    <property type="entry name" value="MS_C"/>
    <property type="match status" value="1"/>
</dbReference>
<dbReference type="InterPro" id="IPR006252">
    <property type="entry name" value="Malate_synthA"/>
</dbReference>
<keyword evidence="5 8" id="KW-0808">Transferase</keyword>
<evidence type="ECO:0000256" key="2">
    <source>
        <dbReference type="ARBA" id="ARBA00012636"/>
    </source>
</evidence>